<evidence type="ECO:0000256" key="1">
    <source>
        <dbReference type="ARBA" id="ARBA00004300"/>
    </source>
</evidence>
<organism evidence="15 16">
    <name type="scientific">Onchocerca flexuosa</name>
    <dbReference type="NCBI Taxonomy" id="387005"/>
    <lineage>
        <taxon>Eukaryota</taxon>
        <taxon>Metazoa</taxon>
        <taxon>Ecdysozoa</taxon>
        <taxon>Nematoda</taxon>
        <taxon>Chromadorea</taxon>
        <taxon>Rhabditida</taxon>
        <taxon>Spirurina</taxon>
        <taxon>Spiruromorpha</taxon>
        <taxon>Filarioidea</taxon>
        <taxon>Onchocercidae</taxon>
        <taxon>Onchocerca</taxon>
    </lineage>
</organism>
<evidence type="ECO:0000256" key="11">
    <source>
        <dbReference type="ARBA" id="ARBA00023212"/>
    </source>
</evidence>
<dbReference type="GO" id="GO:0001725">
    <property type="term" value="C:stress fiber"/>
    <property type="evidence" value="ECO:0007669"/>
    <property type="project" value="UniProtKB-SubCell"/>
</dbReference>
<sequence>MTALFSIDQVKYECSCGEWESLSRLYFCRHCSEIRCMLCVSQEMDTSFCPSCLDNVSTGEARQKKNRCSNCYQCPICGVSAVIRASNETYHLSCNTCRWTTTDSNIPDSTSSTTWPQYQLEDEQLLSAFLERMRNYAAVERADRERHKYSKRRSNLGAVLSDRFGLQTMYNRRKAALAERTEKKFPTLEPTDDIMPLDDSIFDEQEIDIGSIATLMQEAKQPLANGRPLLPIRTPLAGRHSIRCKQCDHSLCKGEYSPTSIKFKIQVLAGNHVPDIRLSRRTALVSNQWCPLFLTVSNFSTSLARVVIIPYTNEDESYVKCDSPVIELSVPNRDDAMEWDETFEKSADENEGLNVKIGTVNTNCIILHQLILGIADSLYCEICFQQKISLIVFRQRHRIGIRFNVYSTEGADRKLALIVKYSNCSNSFEHGADQTWLQHRVCVFLGMTKAAEGSDTVINE</sequence>
<evidence type="ECO:0000256" key="12">
    <source>
        <dbReference type="ARBA" id="ARBA00034776"/>
    </source>
</evidence>
<comment type="subcellular location">
    <subcellularLocation>
        <location evidence="3">Cytoplasm</location>
        <location evidence="3">Cell cortex</location>
    </subcellularLocation>
    <subcellularLocation>
        <location evidence="1">Cytoplasm</location>
        <location evidence="1">Cytoskeleton</location>
        <location evidence="1">Microtubule organizing center</location>
        <location evidence="1">Centrosome</location>
    </subcellularLocation>
    <subcellularLocation>
        <location evidence="2">Cytoplasm</location>
        <location evidence="2">Cytoskeleton</location>
        <location evidence="2">Stress fiber</location>
    </subcellularLocation>
    <subcellularLocation>
        <location evidence="4">Cytoplasm</location>
        <location evidence="4">Myofibril</location>
    </subcellularLocation>
</comment>
<dbReference type="Pfam" id="PF05502">
    <property type="entry name" value="Dynactin_p62"/>
    <property type="match status" value="2"/>
</dbReference>
<evidence type="ECO:0000256" key="6">
    <source>
        <dbReference type="ARBA" id="ARBA00022499"/>
    </source>
</evidence>
<keyword evidence="6" id="KW-1017">Isopeptide bond</keyword>
<evidence type="ECO:0000256" key="3">
    <source>
        <dbReference type="ARBA" id="ARBA00004544"/>
    </source>
</evidence>
<evidence type="ECO:0000313" key="15">
    <source>
        <dbReference type="EMBL" id="OZC11671.1"/>
    </source>
</evidence>
<evidence type="ECO:0000256" key="9">
    <source>
        <dbReference type="ARBA" id="ARBA00022990"/>
    </source>
</evidence>
<keyword evidence="9" id="KW-0007">Acetylation</keyword>
<comment type="subunit">
    <text evidence="14">Subunit of dynactin, a multiprotein complex part of a tripartite complex with dynein and a adapter, such as BICDL1, BICD2 or HOOK3. The dynactin complex is built around ACTR1A/ACTB filament and consists of an actin-related filament composed of a shoulder domain, a pointed end and a barbed end. Its length is defined by its flexible shoulder domain. The soulder is composed of 2 DCTN1 subunits, 4 DCTN2 and 2 DCTN3. The 4 DCNT2 (via N-terminus) bind the ACTR1A filament and act as molecular rulers to determine the length. The pointed end is important for binding dynein-dynactin cargo adapters. Consists of 4 subunits: ACTR10, DCNT4, DCTN5 and DCTN6. The barbed end is composed of a CAPZA1:CAPZB heterodimers, which binds ACTR1A/ACTB filament and dynactin and stabilizes dynactin. Interacts with ATP7B, but not ATP7A, in a copper-dependent manner. Interacts with ANK2; this interaction is required for localization at costameres. Interacts with N4BP2L1.</text>
</comment>
<evidence type="ECO:0000256" key="7">
    <source>
        <dbReference type="ARBA" id="ARBA00022553"/>
    </source>
</evidence>
<dbReference type="GO" id="GO:0005813">
    <property type="term" value="C:centrosome"/>
    <property type="evidence" value="ECO:0007669"/>
    <property type="project" value="UniProtKB-SubCell"/>
</dbReference>
<evidence type="ECO:0000313" key="16">
    <source>
        <dbReference type="Proteomes" id="UP000242913"/>
    </source>
</evidence>
<dbReference type="OrthoDB" id="283815at2759"/>
<keyword evidence="11" id="KW-0206">Cytoskeleton</keyword>
<evidence type="ECO:0000256" key="4">
    <source>
        <dbReference type="ARBA" id="ARBA00004657"/>
    </source>
</evidence>
<dbReference type="GO" id="GO:0030016">
    <property type="term" value="C:myofibril"/>
    <property type="evidence" value="ECO:0007669"/>
    <property type="project" value="UniProtKB-SubCell"/>
</dbReference>
<keyword evidence="8" id="KW-0832">Ubl conjugation</keyword>
<evidence type="ECO:0000256" key="5">
    <source>
        <dbReference type="ARBA" id="ARBA00022490"/>
    </source>
</evidence>
<dbReference type="EMBL" id="KZ269980">
    <property type="protein sequence ID" value="OZC11671.1"/>
    <property type="molecule type" value="Genomic_DNA"/>
</dbReference>
<evidence type="ECO:0000256" key="14">
    <source>
        <dbReference type="ARBA" id="ARBA00093507"/>
    </source>
</evidence>
<dbReference type="GO" id="GO:0005869">
    <property type="term" value="C:dynactin complex"/>
    <property type="evidence" value="ECO:0007669"/>
    <property type="project" value="InterPro"/>
</dbReference>
<protein>
    <recommendedName>
        <fullName evidence="13">Dynactin subunit 4</fullName>
    </recommendedName>
</protein>
<dbReference type="InterPro" id="IPR008603">
    <property type="entry name" value="DCTN4"/>
</dbReference>
<dbReference type="PANTHER" id="PTHR13034:SF2">
    <property type="entry name" value="DYNACTIN SUBUNIT 4"/>
    <property type="match status" value="1"/>
</dbReference>
<dbReference type="Proteomes" id="UP000242913">
    <property type="component" value="Unassembled WGS sequence"/>
</dbReference>
<keyword evidence="7" id="KW-0597">Phosphoprotein</keyword>
<keyword evidence="5" id="KW-0963">Cytoplasm</keyword>
<keyword evidence="16" id="KW-1185">Reference proteome</keyword>
<evidence type="ECO:0000256" key="10">
    <source>
        <dbReference type="ARBA" id="ARBA00023054"/>
    </source>
</evidence>
<name>A0A238C2I2_9BILA</name>
<comment type="similarity">
    <text evidence="12">Belongs to the dynactin subunit 4 family.</text>
</comment>
<evidence type="ECO:0000256" key="13">
    <source>
        <dbReference type="ARBA" id="ARBA00034864"/>
    </source>
</evidence>
<accession>A0A238C2I2</accession>
<evidence type="ECO:0000256" key="2">
    <source>
        <dbReference type="ARBA" id="ARBA00004529"/>
    </source>
</evidence>
<keyword evidence="10" id="KW-0175">Coiled coil</keyword>
<dbReference type="GO" id="GO:0005938">
    <property type="term" value="C:cell cortex"/>
    <property type="evidence" value="ECO:0007669"/>
    <property type="project" value="UniProtKB-SubCell"/>
</dbReference>
<dbReference type="PANTHER" id="PTHR13034">
    <property type="entry name" value="DYNACTIN P62 SUBUNIT"/>
    <property type="match status" value="1"/>
</dbReference>
<evidence type="ECO:0000256" key="8">
    <source>
        <dbReference type="ARBA" id="ARBA00022843"/>
    </source>
</evidence>
<reference evidence="15 16" key="1">
    <citation type="submission" date="2015-12" db="EMBL/GenBank/DDBJ databases">
        <title>Draft genome of the nematode, Onchocerca flexuosa.</title>
        <authorList>
            <person name="Mitreva M."/>
        </authorList>
    </citation>
    <scope>NUCLEOTIDE SEQUENCE [LARGE SCALE GENOMIC DNA]</scope>
    <source>
        <strain evidence="15">Red Deer</strain>
    </source>
</reference>
<proteinExistence type="inferred from homology"/>
<gene>
    <name evidence="15" type="ORF">X798_01534</name>
</gene>
<dbReference type="AlphaFoldDB" id="A0A238C2I2"/>